<protein>
    <recommendedName>
        <fullName evidence="9 10">Multifunctional fusion protein</fullName>
    </recommendedName>
    <domain>
        <recommendedName>
            <fullName evidence="9">Protein translocase subunit SecD</fullName>
        </recommendedName>
    </domain>
    <domain>
        <recommendedName>
            <fullName evidence="10">Protein-export membrane protein SecF</fullName>
        </recommendedName>
    </domain>
</protein>
<gene>
    <name evidence="9" type="primary">secD</name>
    <name evidence="10" type="synonym">secF</name>
    <name evidence="14" type="ORF">ABID49_000554</name>
</gene>
<dbReference type="HAMAP" id="MF_01463_B">
    <property type="entry name" value="SecD_B"/>
    <property type="match status" value="1"/>
</dbReference>
<feature type="domain" description="Protein export membrane protein SecD/SecF C-terminal" evidence="11">
    <location>
        <begin position="553"/>
        <end position="730"/>
    </location>
</feature>
<feature type="transmembrane region" description="Helical" evidence="9">
    <location>
        <begin position="357"/>
        <end position="376"/>
    </location>
</feature>
<feature type="transmembrane region" description="Helical" evidence="9">
    <location>
        <begin position="678"/>
        <end position="696"/>
    </location>
</feature>
<keyword evidence="8 9" id="KW-0472">Membrane</keyword>
<feature type="transmembrane region" description="Helical" evidence="9">
    <location>
        <begin position="702"/>
        <end position="728"/>
    </location>
</feature>
<dbReference type="InterPro" id="IPR054384">
    <property type="entry name" value="SecDF_P1_head"/>
</dbReference>
<comment type="caution">
    <text evidence="14">The sequence shown here is derived from an EMBL/GenBank/DDBJ whole genome shotgun (WGS) entry which is preliminary data.</text>
</comment>
<keyword evidence="4 9" id="KW-0812">Transmembrane</keyword>
<keyword evidence="15" id="KW-1185">Reference proteome</keyword>
<feature type="transmembrane region" description="Helical" evidence="9">
    <location>
        <begin position="309"/>
        <end position="328"/>
    </location>
</feature>
<reference evidence="14 15" key="1">
    <citation type="submission" date="2024-06" db="EMBL/GenBank/DDBJ databases">
        <title>Genomic Encyclopedia of Type Strains, Phase IV (KMG-IV): sequencing the most valuable type-strain genomes for metagenomic binning, comparative biology and taxonomic classification.</title>
        <authorList>
            <person name="Goeker M."/>
        </authorList>
    </citation>
    <scope>NUCLEOTIDE SEQUENCE [LARGE SCALE GENOMIC DNA]</scope>
    <source>
        <strain evidence="14 15">DSM 26128</strain>
    </source>
</reference>
<feature type="domain" description="Protein export membrane protein SecD/SecF C-terminal" evidence="11">
    <location>
        <begin position="241"/>
        <end position="402"/>
    </location>
</feature>
<comment type="subcellular location">
    <subcellularLocation>
        <location evidence="1 9">Cell membrane</location>
        <topology evidence="1 9">Multi-pass membrane protein</topology>
    </subcellularLocation>
</comment>
<evidence type="ECO:0000256" key="1">
    <source>
        <dbReference type="ARBA" id="ARBA00004651"/>
    </source>
</evidence>
<dbReference type="InterPro" id="IPR048634">
    <property type="entry name" value="SecD_SecF_C"/>
</dbReference>
<dbReference type="Gene3D" id="3.30.70.3220">
    <property type="match status" value="1"/>
</dbReference>
<comment type="similarity">
    <text evidence="10">Belongs to the SecD/SecF family. SecF subfamily.</text>
</comment>
<dbReference type="NCBIfam" id="NF009581">
    <property type="entry name" value="PRK13024.1-1"/>
    <property type="match status" value="1"/>
</dbReference>
<accession>A0ABV2G9D3</accession>
<evidence type="ECO:0000256" key="5">
    <source>
        <dbReference type="ARBA" id="ARBA00022927"/>
    </source>
</evidence>
<dbReference type="NCBIfam" id="TIGR00916">
    <property type="entry name" value="2A0604s01"/>
    <property type="match status" value="2"/>
</dbReference>
<feature type="transmembrane region" description="Helical" evidence="9">
    <location>
        <begin position="382"/>
        <end position="401"/>
    </location>
</feature>
<evidence type="ECO:0000259" key="11">
    <source>
        <dbReference type="Pfam" id="PF02355"/>
    </source>
</evidence>
<evidence type="ECO:0000256" key="9">
    <source>
        <dbReference type="HAMAP-Rule" id="MF_01463"/>
    </source>
</evidence>
<dbReference type="RefSeq" id="WP_354195092.1">
    <property type="nucleotide sequence ID" value="NZ_JBEPLW010000002.1"/>
</dbReference>
<comment type="similarity">
    <text evidence="9">Belongs to the SecD/SecF family. SecD subfamily.</text>
</comment>
<dbReference type="InterPro" id="IPR005791">
    <property type="entry name" value="SecD"/>
</dbReference>
<dbReference type="Pfam" id="PF22599">
    <property type="entry name" value="SecDF_P1_head"/>
    <property type="match status" value="1"/>
</dbReference>
<dbReference type="NCBIfam" id="TIGR01129">
    <property type="entry name" value="secD"/>
    <property type="match status" value="1"/>
</dbReference>
<dbReference type="Pfam" id="PF07549">
    <property type="entry name" value="Sec_GG"/>
    <property type="match status" value="2"/>
</dbReference>
<keyword evidence="2 9" id="KW-0813">Transport</keyword>
<comment type="function">
    <text evidence="9">Part of the Sec protein translocase complex. Interacts with the SecYEG preprotein conducting channel. SecDF uses the proton motive force (PMF) to complete protein translocation after the ATP-dependent function of SecA.</text>
</comment>
<keyword evidence="5 9" id="KW-0653">Protein transport</keyword>
<dbReference type="PANTHER" id="PTHR30081:SF1">
    <property type="entry name" value="PROTEIN TRANSLOCASE SUBUNIT SECD"/>
    <property type="match status" value="1"/>
</dbReference>
<dbReference type="Pfam" id="PF02355">
    <property type="entry name" value="SecD_SecF_C"/>
    <property type="match status" value="2"/>
</dbReference>
<comment type="caution">
    <text evidence="9">Lacks conserved residue(s) required for the propagation of feature annotation.</text>
</comment>
<evidence type="ECO:0000256" key="2">
    <source>
        <dbReference type="ARBA" id="ARBA00022448"/>
    </source>
</evidence>
<keyword evidence="3 9" id="KW-1003">Cell membrane</keyword>
<sequence>MKTRGRIVAFLLLLLLFAGTIGGTAKQVAKDVNLGLDLQGGFEVLYQVEPLRDGQKITEDVVSDTARALTDRIDVLGVSEPNLQVESGNRIRVQLAGIEDQESARELLSTQANLTFRDTNDRLLLDGDDLVAGGAKSTFNDQGQPIVTLRLKDASKFGEVTSEIKDMYPNNQLVIWLDFDEGKDSYAEEAKKPDPKFISAPNVSKTIMSSDVEISGSFTVDETKHLAGILNAGALPVKLHEIYSTSVGAQFGEQALNKTVFAAAIGIGIVLLFMLLYYRVAGFVAAITLSVYVYLVLLVFNLLNGTLTLPGIAAVVLGVGMAVDANILTYERIREELRIGGTVKEAFRAGSRSSFTAILDANVTTLLAAVVLFIFGTSSVKGFATMLILSILLSFLTAVWGSRMLLGLLVHSNILDGKPGAFGLSRKWIHPREEHVDVLELTTRFDRFDFAHNRKKFFTFSIMFLIAGAIILGVFKLNLGIDFTQGTRVEVLADSPMTVEQVEGQLEKIGHPSDDVVISGDNSDIAVIRYKDDFTQEQINKLKSDLSAQYGHDPNVSTVSPTVGRELAQNAVKALAIAMIGIIIYVAFRFEWRMGVASIVSLLHDAFFMIALFSLLRLEVDITFIAAILTIVGYSINDTIVTFDRIRENLHKTKKIETEEDLANVVNKSLRQTLGRSVNTVFTVLVVVLALMLFGAESIRNFSIALFVGLLAGTYSSIFIAAQLWLVLKKREIKKKGSLDVQKKEREWGSDDPVV</sequence>
<comment type="subunit">
    <text evidence="9">Forms a complex with SecF. Part of the essential Sec protein translocation apparatus which comprises SecA, SecYEG and auxiliary proteins SecDF. Other proteins may also be involved.</text>
</comment>
<evidence type="ECO:0000256" key="7">
    <source>
        <dbReference type="ARBA" id="ARBA00023010"/>
    </source>
</evidence>
<evidence type="ECO:0000313" key="14">
    <source>
        <dbReference type="EMBL" id="MET3574672.1"/>
    </source>
</evidence>
<evidence type="ECO:0000256" key="6">
    <source>
        <dbReference type="ARBA" id="ARBA00022989"/>
    </source>
</evidence>
<feature type="transmembrane region" description="Helical" evidence="9">
    <location>
        <begin position="571"/>
        <end position="588"/>
    </location>
</feature>
<feature type="domain" description="Protein translocase subunit SecDF P1" evidence="12">
    <location>
        <begin position="64"/>
        <end position="120"/>
    </location>
</feature>
<evidence type="ECO:0000313" key="15">
    <source>
        <dbReference type="Proteomes" id="UP001549099"/>
    </source>
</evidence>
<evidence type="ECO:0000259" key="13">
    <source>
        <dbReference type="Pfam" id="PF22599"/>
    </source>
</evidence>
<evidence type="ECO:0000256" key="3">
    <source>
        <dbReference type="ARBA" id="ARBA00022475"/>
    </source>
</evidence>
<dbReference type="NCBIfam" id="TIGR00966">
    <property type="entry name" value="transloc_SecF"/>
    <property type="match status" value="1"/>
</dbReference>
<dbReference type="PANTHER" id="PTHR30081">
    <property type="entry name" value="PROTEIN-EXPORT MEMBRANE PROTEIN SEC"/>
    <property type="match status" value="1"/>
</dbReference>
<feature type="domain" description="SecDF P1 head subdomain" evidence="13">
    <location>
        <begin position="121"/>
        <end position="237"/>
    </location>
</feature>
<feature type="transmembrane region" description="Helical" evidence="9">
    <location>
        <begin position="283"/>
        <end position="303"/>
    </location>
</feature>
<dbReference type="PRINTS" id="PR01755">
    <property type="entry name" value="SECFTRNLCASE"/>
</dbReference>
<evidence type="ECO:0000259" key="12">
    <source>
        <dbReference type="Pfam" id="PF21760"/>
    </source>
</evidence>
<evidence type="ECO:0000256" key="10">
    <source>
        <dbReference type="HAMAP-Rule" id="MF_01464"/>
    </source>
</evidence>
<dbReference type="InterPro" id="IPR022813">
    <property type="entry name" value="SecD/SecF_arch_bac"/>
</dbReference>
<dbReference type="InterPro" id="IPR022645">
    <property type="entry name" value="SecD/SecF_bac"/>
</dbReference>
<name>A0ABV2G9D3_9BACL</name>
<dbReference type="HAMAP" id="MF_01464_B">
    <property type="entry name" value="SecF_B"/>
    <property type="match status" value="1"/>
</dbReference>
<dbReference type="InterPro" id="IPR055344">
    <property type="entry name" value="SecD_SecF_C_bact"/>
</dbReference>
<feature type="transmembrane region" description="Helical" evidence="9">
    <location>
        <begin position="622"/>
        <end position="643"/>
    </location>
</feature>
<evidence type="ECO:0000256" key="8">
    <source>
        <dbReference type="ARBA" id="ARBA00023136"/>
    </source>
</evidence>
<dbReference type="InterPro" id="IPR022646">
    <property type="entry name" value="SecD/SecF_CS"/>
</dbReference>
<dbReference type="Proteomes" id="UP001549099">
    <property type="component" value="Unassembled WGS sequence"/>
</dbReference>
<feature type="transmembrane region" description="Helical" evidence="9">
    <location>
        <begin position="595"/>
        <end position="616"/>
    </location>
</feature>
<dbReference type="Gene3D" id="1.20.1640.10">
    <property type="entry name" value="Multidrug efflux transporter AcrB transmembrane domain"/>
    <property type="match status" value="2"/>
</dbReference>
<dbReference type="SUPFAM" id="SSF82866">
    <property type="entry name" value="Multidrug efflux transporter AcrB transmembrane domain"/>
    <property type="match status" value="2"/>
</dbReference>
<feature type="transmembrane region" description="Helical" evidence="9">
    <location>
        <begin position="260"/>
        <end position="278"/>
    </location>
</feature>
<comment type="subunit">
    <text evidence="10">Forms a complex with SecD. Part of the essential Sec protein translocation apparatus which comprises SecA, SecYEG and auxiliary proteins SecDF. Other proteins may also be involved.</text>
</comment>
<keyword evidence="6 9" id="KW-1133">Transmembrane helix</keyword>
<evidence type="ECO:0000256" key="4">
    <source>
        <dbReference type="ARBA" id="ARBA00022692"/>
    </source>
</evidence>
<dbReference type="InterPro" id="IPR048631">
    <property type="entry name" value="SecD_1st"/>
</dbReference>
<feature type="transmembrane region" description="Helical" evidence="9">
    <location>
        <begin position="457"/>
        <end position="475"/>
    </location>
</feature>
<dbReference type="InterPro" id="IPR005665">
    <property type="entry name" value="SecF_bac"/>
</dbReference>
<dbReference type="EMBL" id="JBEPLW010000002">
    <property type="protein sequence ID" value="MET3574672.1"/>
    <property type="molecule type" value="Genomic_DNA"/>
</dbReference>
<dbReference type="Pfam" id="PF21760">
    <property type="entry name" value="SecD_1st"/>
    <property type="match status" value="1"/>
</dbReference>
<proteinExistence type="inferred from homology"/>
<keyword evidence="7 9" id="KW-0811">Translocation</keyword>
<organism evidence="14 15">
    <name type="scientific">Bhargavaea ullalensis</name>
    <dbReference type="NCBI Taxonomy" id="1265685"/>
    <lineage>
        <taxon>Bacteria</taxon>
        <taxon>Bacillati</taxon>
        <taxon>Bacillota</taxon>
        <taxon>Bacilli</taxon>
        <taxon>Bacillales</taxon>
        <taxon>Caryophanaceae</taxon>
        <taxon>Bhargavaea</taxon>
    </lineage>
</organism>